<dbReference type="Proteomes" id="UP000249417">
    <property type="component" value="Unassembled WGS sequence"/>
</dbReference>
<dbReference type="EMBL" id="QFQB01000002">
    <property type="protein sequence ID" value="PZQ48880.1"/>
    <property type="molecule type" value="Genomic_DNA"/>
</dbReference>
<sequence>MSDPTNSIGDAIRNAAEAPKKEKKKKEKKSPPANAPIDDEMPYDISFPDDCPVEPLGVNGDSVFFLDQMRQLRVIPADKLNKGSIQALFGALQDLKYTYWPRLTWNEFKKCMIVTGWRPEQAADCLLVEANRRGIWDVFERVRGPGCWKDSDGKLIMHCGNIVYHGKDALTPAAIGRHVYPAHTPRPTPGTGLDGLAAAEELLAMFKTWNWRRPDLDPYLLLGWICAAMLGGALKWRPLLWITGDKATGKSTLHDVMKGVFGEGGLISTTDATAAGLWQTVGHASLPVALDELEAEADNRKQMNIIKLARQACSGGQTLRGSSDHKNASFTVRSCFLFSSILIPPLPAQDISRMAILQLDKLTGGKQPNIDAKTLERIGDALRERLIERWRKFPSVLHSWQTLLAERGHDGRSADQFGTLMACYELLISDAPFEPETHEVFGQLLDKQGLSETEDSAPDHERCMQHLLTSQLDLYRGGERRTIGSWVMQAAGRDAKNKHEQDMDDANRALGNIGLMVRHKHGVMHLMVANDHQGLAAVFKDTHWTGSSGTNGVWMQAMRRAKNAKADEQRFNGLKKRCTAIPLDVIFDTDYGASEAAS</sequence>
<evidence type="ECO:0008006" key="4">
    <source>
        <dbReference type="Google" id="ProtNLM"/>
    </source>
</evidence>
<evidence type="ECO:0000313" key="2">
    <source>
        <dbReference type="EMBL" id="PZQ48880.1"/>
    </source>
</evidence>
<name>A0A2W5QBU1_9BACT</name>
<evidence type="ECO:0000313" key="3">
    <source>
        <dbReference type="Proteomes" id="UP000249417"/>
    </source>
</evidence>
<gene>
    <name evidence="2" type="ORF">DI551_00690</name>
</gene>
<protein>
    <recommendedName>
        <fullName evidence="4">DUF927 domain-containing protein</fullName>
    </recommendedName>
</protein>
<organism evidence="2 3">
    <name type="scientific">Micavibrio aeruginosavorus</name>
    <dbReference type="NCBI Taxonomy" id="349221"/>
    <lineage>
        <taxon>Bacteria</taxon>
        <taxon>Pseudomonadati</taxon>
        <taxon>Bdellovibrionota</taxon>
        <taxon>Bdellovibrionia</taxon>
        <taxon>Bdellovibrionales</taxon>
        <taxon>Pseudobdellovibrionaceae</taxon>
        <taxon>Micavibrio</taxon>
    </lineage>
</organism>
<dbReference type="AlphaFoldDB" id="A0A2W5QBU1"/>
<reference evidence="2 3" key="1">
    <citation type="submission" date="2017-08" db="EMBL/GenBank/DDBJ databases">
        <title>Infants hospitalized years apart are colonized by the same room-sourced microbial strains.</title>
        <authorList>
            <person name="Brooks B."/>
            <person name="Olm M.R."/>
            <person name="Firek B.A."/>
            <person name="Baker R."/>
            <person name="Thomas B.C."/>
            <person name="Morowitz M.J."/>
            <person name="Banfield J.F."/>
        </authorList>
    </citation>
    <scope>NUCLEOTIDE SEQUENCE [LARGE SCALE GENOMIC DNA]</scope>
    <source>
        <strain evidence="2">S2_005_002_R2_29</strain>
    </source>
</reference>
<accession>A0A2W5QBU1</accession>
<comment type="caution">
    <text evidence="2">The sequence shown here is derived from an EMBL/GenBank/DDBJ whole genome shotgun (WGS) entry which is preliminary data.</text>
</comment>
<feature type="region of interest" description="Disordered" evidence="1">
    <location>
        <begin position="1"/>
        <end position="41"/>
    </location>
</feature>
<evidence type="ECO:0000256" key="1">
    <source>
        <dbReference type="SAM" id="MobiDB-lite"/>
    </source>
</evidence>
<proteinExistence type="predicted"/>